<dbReference type="Proteomes" id="UP000664096">
    <property type="component" value="Unassembled WGS sequence"/>
</dbReference>
<dbReference type="InterPro" id="IPR011990">
    <property type="entry name" value="TPR-like_helical_dom_sf"/>
</dbReference>
<evidence type="ECO:0000313" key="2">
    <source>
        <dbReference type="EMBL" id="MBN9670403.1"/>
    </source>
</evidence>
<gene>
    <name evidence="2" type="ORF">JF539_08645</name>
</gene>
<protein>
    <recommendedName>
        <fullName evidence="1">Bacterial transcriptional activator domain-containing protein</fullName>
    </recommendedName>
</protein>
<feature type="domain" description="Bacterial transcriptional activator" evidence="1">
    <location>
        <begin position="60"/>
        <end position="199"/>
    </location>
</feature>
<evidence type="ECO:0000313" key="3">
    <source>
        <dbReference type="Proteomes" id="UP000664096"/>
    </source>
</evidence>
<reference evidence="2" key="1">
    <citation type="submission" date="2020-12" db="EMBL/GenBank/DDBJ databases">
        <title>Oil enriched cultivation method for isolating marine PHA-producing bacteria.</title>
        <authorList>
            <person name="Zheng W."/>
            <person name="Yu S."/>
            <person name="Huang Y."/>
        </authorList>
    </citation>
    <scope>NUCLEOTIDE SEQUENCE</scope>
    <source>
        <strain evidence="2">SY-2-12</strain>
    </source>
</reference>
<sequence length="622" mass="69769">MSAPREALADLLWSNAERQKAMQSLRQALRQLKTAEQETGRDIVLSSAGHVQLDPETFSSDLTEVLELLDKGRAEDFVQAGTLWRGEFLAGFEDIDPEFSDWLTVERERLRSQVISAAFRHLNQTQVEDGGAQVEAGAQFLLKVDPALETAHRVLIRLYMQLGQRERATQQFKTCEREMRLHLDEAPDQETQDLLKHGEPVPGSELVMRQVVEAVSSGSVYANGEEPIRLPEISVVSSALYKNGLQDAIHLREEIVSGLSSFRSFDLFESDYFDDESMPKPALLEGHELGSYLLRFRHDQRSGKIVVQFEDRTSGQIVFNEITNPALIQDVASVASQIVRRIHIHATGRLRNPANTSVFARWCQVESLLWDFTPQSDEKAMRLLDDLERTNRSFSMIYAGKASVIMKQELHFPVYDKTTSDGLNGLLDLAERAIVLDPWQAVNQRVYGWAAILSNMPEEARRAFQHAGRLSSADPANLMSVAEGLALSGDVAEAKNTADRAFSLFSFVPRVFYEYLANICFAAEDYETAIRQTEKGAGVTVGGLTTRVAALVCSGREHEALQTLRRFSEHRITILKNSPDFVNDPVVWRTRVNFFQDAKVRANFDKGAALVQRFLFDGAGSV</sequence>
<name>A0A939EE11_9HYPH</name>
<dbReference type="RefSeq" id="WP_207139890.1">
    <property type="nucleotide sequence ID" value="NZ_JAEKJZ010000001.1"/>
</dbReference>
<dbReference type="Gene3D" id="1.25.40.10">
    <property type="entry name" value="Tetratricopeptide repeat domain"/>
    <property type="match status" value="2"/>
</dbReference>
<comment type="caution">
    <text evidence="2">The sequence shown here is derived from an EMBL/GenBank/DDBJ whole genome shotgun (WGS) entry which is preliminary data.</text>
</comment>
<dbReference type="InterPro" id="IPR051677">
    <property type="entry name" value="AfsR-DnrI-RedD_regulator"/>
</dbReference>
<dbReference type="SMART" id="SM01043">
    <property type="entry name" value="BTAD"/>
    <property type="match status" value="1"/>
</dbReference>
<proteinExistence type="predicted"/>
<dbReference type="SUPFAM" id="SSF48452">
    <property type="entry name" value="TPR-like"/>
    <property type="match status" value="2"/>
</dbReference>
<dbReference type="AlphaFoldDB" id="A0A939EE11"/>
<dbReference type="EMBL" id="JAEKJZ010000001">
    <property type="protein sequence ID" value="MBN9670403.1"/>
    <property type="molecule type" value="Genomic_DNA"/>
</dbReference>
<evidence type="ECO:0000259" key="1">
    <source>
        <dbReference type="SMART" id="SM01043"/>
    </source>
</evidence>
<dbReference type="InterPro" id="IPR005158">
    <property type="entry name" value="BTAD"/>
</dbReference>
<accession>A0A939EE11</accession>
<dbReference type="PANTHER" id="PTHR35807">
    <property type="entry name" value="TRANSCRIPTIONAL REGULATOR REDD-RELATED"/>
    <property type="match status" value="1"/>
</dbReference>
<dbReference type="Pfam" id="PF03704">
    <property type="entry name" value="BTAD"/>
    <property type="match status" value="1"/>
</dbReference>
<organism evidence="2 3">
    <name type="scientific">Roseibium aggregatum</name>
    <dbReference type="NCBI Taxonomy" id="187304"/>
    <lineage>
        <taxon>Bacteria</taxon>
        <taxon>Pseudomonadati</taxon>
        <taxon>Pseudomonadota</taxon>
        <taxon>Alphaproteobacteria</taxon>
        <taxon>Hyphomicrobiales</taxon>
        <taxon>Stappiaceae</taxon>
        <taxon>Roseibium</taxon>
    </lineage>
</organism>